<dbReference type="SUPFAM" id="SSF52540">
    <property type="entry name" value="P-loop containing nucleoside triphosphate hydrolases"/>
    <property type="match status" value="1"/>
</dbReference>
<dbReference type="InterPro" id="IPR000640">
    <property type="entry name" value="EFG_V-like"/>
</dbReference>
<evidence type="ECO:0000259" key="13">
    <source>
        <dbReference type="PROSITE" id="PS51722"/>
    </source>
</evidence>
<dbReference type="Gene3D" id="3.30.70.2570">
    <property type="entry name" value="Elongation factor 4, C-terminal domain"/>
    <property type="match status" value="1"/>
</dbReference>
<dbReference type="PATRIC" id="fig|319652.3.peg.87"/>
<dbReference type="PRINTS" id="PR00315">
    <property type="entry name" value="ELONGATNFCT"/>
</dbReference>
<evidence type="ECO:0000256" key="6">
    <source>
        <dbReference type="ARBA" id="ARBA00023134"/>
    </source>
</evidence>
<dbReference type="GO" id="GO:0003746">
    <property type="term" value="F:translation elongation factor activity"/>
    <property type="evidence" value="ECO:0007669"/>
    <property type="project" value="UniProtKB-UniRule"/>
</dbReference>
<feature type="domain" description="Tr-type G" evidence="13">
    <location>
        <begin position="14"/>
        <end position="196"/>
    </location>
</feature>
<dbReference type="FunFam" id="2.40.30.10:FF:000015">
    <property type="entry name" value="Translation factor GUF1, mitochondrial"/>
    <property type="match status" value="1"/>
</dbReference>
<name>A0A0R2IR09_9LACO</name>
<evidence type="ECO:0000256" key="3">
    <source>
        <dbReference type="ARBA" id="ARBA00022741"/>
    </source>
</evidence>
<dbReference type="Gene3D" id="3.30.70.240">
    <property type="match status" value="1"/>
</dbReference>
<keyword evidence="6 12" id="KW-0342">GTP-binding</keyword>
<dbReference type="InterPro" id="IPR027417">
    <property type="entry name" value="P-loop_NTPase"/>
</dbReference>
<dbReference type="Pfam" id="PF03144">
    <property type="entry name" value="GTP_EFTU_D2"/>
    <property type="match status" value="1"/>
</dbReference>
<dbReference type="CDD" id="cd03709">
    <property type="entry name" value="lepA_C"/>
    <property type="match status" value="1"/>
</dbReference>
<protein>
    <recommendedName>
        <fullName evidence="11 12">Elongation factor 4</fullName>
        <shortName evidence="12">EF-4</shortName>
        <ecNumber evidence="11 12">3.6.5.n1</ecNumber>
    </recommendedName>
    <alternativeName>
        <fullName evidence="12">Ribosomal back-translocase LepA</fullName>
    </alternativeName>
</protein>
<dbReference type="InterPro" id="IPR035647">
    <property type="entry name" value="EFG_III/V"/>
</dbReference>
<comment type="similarity">
    <text evidence="1 12">Belongs to the TRAFAC class translation factor GTPase superfamily. Classic translation factor GTPase family. LepA subfamily.</text>
</comment>
<dbReference type="EMBL" id="JQBR01000001">
    <property type="protein sequence ID" value="KRN67544.1"/>
    <property type="molecule type" value="Genomic_DNA"/>
</dbReference>
<dbReference type="Gene3D" id="3.40.50.300">
    <property type="entry name" value="P-loop containing nucleotide triphosphate hydrolases"/>
    <property type="match status" value="1"/>
</dbReference>
<dbReference type="InterPro" id="IPR004161">
    <property type="entry name" value="EFTu-like_2"/>
</dbReference>
<keyword evidence="5 12" id="KW-0648">Protein biosynthesis</keyword>
<comment type="catalytic activity">
    <reaction evidence="8 12">
        <text>GTP + H2O = GDP + phosphate + H(+)</text>
        <dbReference type="Rhea" id="RHEA:19669"/>
        <dbReference type="ChEBI" id="CHEBI:15377"/>
        <dbReference type="ChEBI" id="CHEBI:15378"/>
        <dbReference type="ChEBI" id="CHEBI:37565"/>
        <dbReference type="ChEBI" id="CHEBI:43474"/>
        <dbReference type="ChEBI" id="CHEBI:58189"/>
        <dbReference type="EC" id="3.6.5.n1"/>
    </reaction>
</comment>
<dbReference type="InterPro" id="IPR005225">
    <property type="entry name" value="Small_GTP-bd"/>
</dbReference>
<reference evidence="14 15" key="1">
    <citation type="journal article" date="2015" name="Genome Announc.">
        <title>Expanding the biotechnology potential of lactobacilli through comparative genomics of 213 strains and associated genera.</title>
        <authorList>
            <person name="Sun Z."/>
            <person name="Harris H.M."/>
            <person name="McCann A."/>
            <person name="Guo C."/>
            <person name="Argimon S."/>
            <person name="Zhang W."/>
            <person name="Yang X."/>
            <person name="Jeffery I.B."/>
            <person name="Cooney J.C."/>
            <person name="Kagawa T.F."/>
            <person name="Liu W."/>
            <person name="Song Y."/>
            <person name="Salvetti E."/>
            <person name="Wrobel A."/>
            <person name="Rasinkangas P."/>
            <person name="Parkhill J."/>
            <person name="Rea M.C."/>
            <person name="O'Sullivan O."/>
            <person name="Ritari J."/>
            <person name="Douillard F.P."/>
            <person name="Paul Ross R."/>
            <person name="Yang R."/>
            <person name="Briner A.E."/>
            <person name="Felis G.E."/>
            <person name="de Vos W.M."/>
            <person name="Barrangou R."/>
            <person name="Klaenhammer T.R."/>
            <person name="Caufield P.W."/>
            <person name="Cui Y."/>
            <person name="Zhang H."/>
            <person name="O'Toole P.W."/>
        </authorList>
    </citation>
    <scope>NUCLEOTIDE SEQUENCE [LARGE SCALE GENOMIC DNA]</scope>
    <source>
        <strain evidence="14 15">DSM 17757</strain>
    </source>
</reference>
<keyword evidence="15" id="KW-1185">Reference proteome</keyword>
<evidence type="ECO:0000256" key="2">
    <source>
        <dbReference type="ARBA" id="ARBA00022475"/>
    </source>
</evidence>
<dbReference type="FunFam" id="3.30.70.2570:FF:000001">
    <property type="entry name" value="Translation factor GUF1, mitochondrial"/>
    <property type="match status" value="1"/>
</dbReference>
<dbReference type="InterPro" id="IPR035654">
    <property type="entry name" value="LepA_IV"/>
</dbReference>
<evidence type="ECO:0000256" key="8">
    <source>
        <dbReference type="ARBA" id="ARBA00050293"/>
    </source>
</evidence>
<dbReference type="EC" id="3.6.5.n1" evidence="11 12"/>
<dbReference type="SUPFAM" id="SSF54980">
    <property type="entry name" value="EF-G C-terminal domain-like"/>
    <property type="match status" value="2"/>
</dbReference>
<dbReference type="NCBIfam" id="TIGR00231">
    <property type="entry name" value="small_GTP"/>
    <property type="match status" value="1"/>
</dbReference>
<dbReference type="CDD" id="cd03699">
    <property type="entry name" value="EF4_II"/>
    <property type="match status" value="1"/>
</dbReference>
<comment type="function">
    <text evidence="9 12">Required for accurate and efficient protein synthesis under certain stress conditions. May act as a fidelity factor of the translation reaction, by catalyzing a one-codon backward translocation of tRNAs on improperly translocated ribosomes. Back-translocation proceeds from a post-translocation (POST) complex to a pre-translocation (PRE) complex, thus giving elongation factor G a second chance to translocate the tRNAs correctly. Binds to ribosomes in a GTP-dependent manner.</text>
</comment>
<dbReference type="GO" id="GO:0005525">
    <property type="term" value="F:GTP binding"/>
    <property type="evidence" value="ECO:0007669"/>
    <property type="project" value="UniProtKB-UniRule"/>
</dbReference>
<dbReference type="NCBIfam" id="TIGR01393">
    <property type="entry name" value="lepA"/>
    <property type="match status" value="1"/>
</dbReference>
<keyword evidence="2 12" id="KW-1003">Cell membrane</keyword>
<evidence type="ECO:0000256" key="7">
    <source>
        <dbReference type="ARBA" id="ARBA00023136"/>
    </source>
</evidence>
<dbReference type="InterPro" id="IPR006297">
    <property type="entry name" value="EF-4"/>
</dbReference>
<dbReference type="PROSITE" id="PS00301">
    <property type="entry name" value="G_TR_1"/>
    <property type="match status" value="1"/>
</dbReference>
<evidence type="ECO:0000256" key="11">
    <source>
        <dbReference type="ARBA" id="ARBA00066744"/>
    </source>
</evidence>
<dbReference type="Pfam" id="PF00679">
    <property type="entry name" value="EFG_C"/>
    <property type="match status" value="1"/>
</dbReference>
<dbReference type="PROSITE" id="PS51722">
    <property type="entry name" value="G_TR_2"/>
    <property type="match status" value="1"/>
</dbReference>
<evidence type="ECO:0000313" key="14">
    <source>
        <dbReference type="EMBL" id="KRN67544.1"/>
    </source>
</evidence>
<dbReference type="GO" id="GO:0003924">
    <property type="term" value="F:GTPase activity"/>
    <property type="evidence" value="ECO:0007669"/>
    <property type="project" value="UniProtKB-UniRule"/>
</dbReference>
<dbReference type="InterPro" id="IPR031157">
    <property type="entry name" value="G_TR_CS"/>
</dbReference>
<evidence type="ECO:0000256" key="1">
    <source>
        <dbReference type="ARBA" id="ARBA00005454"/>
    </source>
</evidence>
<keyword evidence="4 12" id="KW-0378">Hydrolase</keyword>
<evidence type="ECO:0000256" key="12">
    <source>
        <dbReference type="HAMAP-Rule" id="MF_00071"/>
    </source>
</evidence>
<comment type="caution">
    <text evidence="14">The sequence shown here is derived from an EMBL/GenBank/DDBJ whole genome shotgun (WGS) entry which is preliminary data.</text>
</comment>
<dbReference type="Proteomes" id="UP000051568">
    <property type="component" value="Unassembled WGS sequence"/>
</dbReference>
<feature type="binding site" evidence="12">
    <location>
        <begin position="26"/>
        <end position="31"/>
    </location>
    <ligand>
        <name>GTP</name>
        <dbReference type="ChEBI" id="CHEBI:37565"/>
    </ligand>
</feature>
<dbReference type="PANTHER" id="PTHR43512">
    <property type="entry name" value="TRANSLATION FACTOR GUF1-RELATED"/>
    <property type="match status" value="1"/>
</dbReference>
<dbReference type="GO" id="GO:0043022">
    <property type="term" value="F:ribosome binding"/>
    <property type="evidence" value="ECO:0007669"/>
    <property type="project" value="UniProtKB-UniRule"/>
</dbReference>
<dbReference type="CDD" id="cd16260">
    <property type="entry name" value="EF4_III"/>
    <property type="match status" value="1"/>
</dbReference>
<dbReference type="SMART" id="SM00838">
    <property type="entry name" value="EFG_C"/>
    <property type="match status" value="1"/>
</dbReference>
<feature type="binding site" evidence="12">
    <location>
        <begin position="143"/>
        <end position="146"/>
    </location>
    <ligand>
        <name>GTP</name>
        <dbReference type="ChEBI" id="CHEBI:37565"/>
    </ligand>
</feature>
<accession>A0A0R2IR09</accession>
<dbReference type="FunFam" id="3.30.70.870:FF:000004">
    <property type="entry name" value="Translation factor GUF1, mitochondrial"/>
    <property type="match status" value="1"/>
</dbReference>
<dbReference type="Gene3D" id="3.30.70.870">
    <property type="entry name" value="Elongation Factor G (Translational Gtpase), domain 3"/>
    <property type="match status" value="1"/>
</dbReference>
<keyword evidence="7 12" id="KW-0472">Membrane</keyword>
<comment type="subcellular location">
    <subcellularLocation>
        <location evidence="12">Cell membrane</location>
        <topology evidence="12">Peripheral membrane protein</topology>
        <orientation evidence="12">Cytoplasmic side</orientation>
    </subcellularLocation>
</comment>
<evidence type="ECO:0000256" key="4">
    <source>
        <dbReference type="ARBA" id="ARBA00022801"/>
    </source>
</evidence>
<evidence type="ECO:0000313" key="15">
    <source>
        <dbReference type="Proteomes" id="UP000051568"/>
    </source>
</evidence>
<dbReference type="CDD" id="cd01890">
    <property type="entry name" value="LepA"/>
    <property type="match status" value="1"/>
</dbReference>
<evidence type="ECO:0000256" key="5">
    <source>
        <dbReference type="ARBA" id="ARBA00022917"/>
    </source>
</evidence>
<dbReference type="FunFam" id="3.30.70.240:FF:000007">
    <property type="entry name" value="Translation factor GUF1, mitochondrial"/>
    <property type="match status" value="1"/>
</dbReference>
<dbReference type="GO" id="GO:0005886">
    <property type="term" value="C:plasma membrane"/>
    <property type="evidence" value="ECO:0007669"/>
    <property type="project" value="UniProtKB-SubCell"/>
</dbReference>
<evidence type="ECO:0000256" key="10">
    <source>
        <dbReference type="ARBA" id="ARBA00061052"/>
    </source>
</evidence>
<dbReference type="AlphaFoldDB" id="A0A0R2IR09"/>
<dbReference type="Pfam" id="PF00009">
    <property type="entry name" value="GTP_EFTU"/>
    <property type="match status" value="1"/>
</dbReference>
<sequence length="614" mass="68899">MKMPEYKDLKDRQRHIRNFSIVAHIDHGKSTLADRILELTDTVAKRDMQDQLLDSMDLERERGITIKLNAVELHYKAKNGETYIFHLIDTPGHVDFSYEVSRSLAACEGAVLVVDAAQGVEAQTLANVYLALDDDLEIVPVINKIDLPSADPERVREEIEDVIGLDASDAVLASAKKGIGISELLEQIVAKVPEPTGDLEAPLKALIFDSKYDDYRGVVLSVRVVEGMVKAGDRIRLMNGGTEYEVNEVGVNSPKPIKRDYLMAGDVGYLTASIKDIKDTRVGDTVTDAVHPAKEALRGYREMNPMVYAGLYPTDNAKFNDLREALEKLQLNDAALEFEPESSQALGFGFRCGFLGLLHMDVVQERLEREFNLDLITTAPSVTYRAELTDGTTKVVENPSEMPDAATIKAINEPFVKASIMVPNDYVGPVMELCQHRRGIFDTMDYLDKFRVNVIYYIPLSEIIFDFFDKLKSGTHGYASLDYELADYRPSDLVKIDILLNSKKVDALSFIAHRDFAQQRAIEITSRLKKIIPRQNFEIPIQAAIGVKIISRTNIKAYRKDVTSKIHTGDPDRRAKLLDKQKRGKKRMKAVGTVEIPQEAFMAVLKTDTEQNEK</sequence>
<dbReference type="HAMAP" id="MF_00071">
    <property type="entry name" value="LepA"/>
    <property type="match status" value="1"/>
</dbReference>
<dbReference type="GO" id="GO:0045727">
    <property type="term" value="P:positive regulation of translation"/>
    <property type="evidence" value="ECO:0007669"/>
    <property type="project" value="UniProtKB-UniRule"/>
</dbReference>
<dbReference type="PANTHER" id="PTHR43512:SF4">
    <property type="entry name" value="TRANSLATION FACTOR GUF1 HOMOLOG, CHLOROPLASTIC"/>
    <property type="match status" value="1"/>
</dbReference>
<dbReference type="InterPro" id="IPR013842">
    <property type="entry name" value="LepA_CTD"/>
</dbReference>
<dbReference type="Gene3D" id="2.40.30.10">
    <property type="entry name" value="Translation factors"/>
    <property type="match status" value="1"/>
</dbReference>
<organism evidence="14 15">
    <name type="scientific">Pediococcus cellicola</name>
    <dbReference type="NCBI Taxonomy" id="319652"/>
    <lineage>
        <taxon>Bacteria</taxon>
        <taxon>Bacillati</taxon>
        <taxon>Bacillota</taxon>
        <taxon>Bacilli</taxon>
        <taxon>Lactobacillales</taxon>
        <taxon>Lactobacillaceae</taxon>
        <taxon>Pediococcus</taxon>
    </lineage>
</organism>
<gene>
    <name evidence="12" type="primary">lepA</name>
    <name evidence="14" type="ORF">IV80_GL000085</name>
</gene>
<comment type="similarity">
    <text evidence="10">Belongs to the GTP-binding elongation factor family. LepA subfamily.</text>
</comment>
<dbReference type="STRING" id="319652.IV80_GL000085"/>
<dbReference type="FunFam" id="3.40.50.300:FF:000078">
    <property type="entry name" value="Elongation factor 4"/>
    <property type="match status" value="1"/>
</dbReference>
<dbReference type="Pfam" id="PF06421">
    <property type="entry name" value="LepA_C"/>
    <property type="match status" value="1"/>
</dbReference>
<dbReference type="InterPro" id="IPR000795">
    <property type="entry name" value="T_Tr_GTP-bd_dom"/>
</dbReference>
<dbReference type="InterPro" id="IPR038363">
    <property type="entry name" value="LepA_C_sf"/>
</dbReference>
<keyword evidence="3 12" id="KW-0547">Nucleotide-binding</keyword>
<evidence type="ECO:0000256" key="9">
    <source>
        <dbReference type="ARBA" id="ARBA00057626"/>
    </source>
</evidence>
<proteinExistence type="inferred from homology"/>